<reference evidence="2 3" key="1">
    <citation type="journal article" date="2015" name="Proc. Natl. Acad. Sci. U.S.A.">
        <title>The resurrection genome of Boea hygrometrica: A blueprint for survival of dehydration.</title>
        <authorList>
            <person name="Xiao L."/>
            <person name="Yang G."/>
            <person name="Zhang L."/>
            <person name="Yang X."/>
            <person name="Zhao S."/>
            <person name="Ji Z."/>
            <person name="Zhou Q."/>
            <person name="Hu M."/>
            <person name="Wang Y."/>
            <person name="Chen M."/>
            <person name="Xu Y."/>
            <person name="Jin H."/>
            <person name="Xiao X."/>
            <person name="Hu G."/>
            <person name="Bao F."/>
            <person name="Hu Y."/>
            <person name="Wan P."/>
            <person name="Li L."/>
            <person name="Deng X."/>
            <person name="Kuang T."/>
            <person name="Xiang C."/>
            <person name="Zhu J.K."/>
            <person name="Oliver M.J."/>
            <person name="He Y."/>
        </authorList>
    </citation>
    <scope>NUCLEOTIDE SEQUENCE [LARGE SCALE GENOMIC DNA]</scope>
    <source>
        <strain evidence="3">cv. XS01</strain>
    </source>
</reference>
<protein>
    <submittedName>
        <fullName evidence="2">Myosin-9</fullName>
    </submittedName>
</protein>
<dbReference type="Proteomes" id="UP000250235">
    <property type="component" value="Unassembled WGS sequence"/>
</dbReference>
<keyword evidence="3" id="KW-1185">Reference proteome</keyword>
<evidence type="ECO:0000313" key="3">
    <source>
        <dbReference type="Proteomes" id="UP000250235"/>
    </source>
</evidence>
<gene>
    <name evidence="2" type="ORF">F511_27588</name>
</gene>
<feature type="coiled-coil region" evidence="1">
    <location>
        <begin position="269"/>
        <end position="307"/>
    </location>
</feature>
<dbReference type="AlphaFoldDB" id="A0A2Z7C4Z0"/>
<name>A0A2Z7C4Z0_9LAMI</name>
<accession>A0A2Z7C4Z0</accession>
<proteinExistence type="predicted"/>
<organism evidence="2 3">
    <name type="scientific">Dorcoceras hygrometricum</name>
    <dbReference type="NCBI Taxonomy" id="472368"/>
    <lineage>
        <taxon>Eukaryota</taxon>
        <taxon>Viridiplantae</taxon>
        <taxon>Streptophyta</taxon>
        <taxon>Embryophyta</taxon>
        <taxon>Tracheophyta</taxon>
        <taxon>Spermatophyta</taxon>
        <taxon>Magnoliopsida</taxon>
        <taxon>eudicotyledons</taxon>
        <taxon>Gunneridae</taxon>
        <taxon>Pentapetalae</taxon>
        <taxon>asterids</taxon>
        <taxon>lamiids</taxon>
        <taxon>Lamiales</taxon>
        <taxon>Gesneriaceae</taxon>
        <taxon>Didymocarpoideae</taxon>
        <taxon>Trichosporeae</taxon>
        <taxon>Loxocarpinae</taxon>
        <taxon>Dorcoceras</taxon>
    </lineage>
</organism>
<evidence type="ECO:0000313" key="2">
    <source>
        <dbReference type="EMBL" id="KZV39305.1"/>
    </source>
</evidence>
<sequence>MSHATVKSEMLIPNAGSSSSASLDFSRWCISTYPVVARDQLLRVTDLCCSDLVVAAVCGNYSSEAGELLHCIRMIIPISAVVAVLCCYSVFLPGCEDERQYFTLISLLLSPYWGLNLRSLWGCCVCLPVCCSGFPGYSAGRVFDPAGGAPGCDQFLRDVQLVSHSVSVAPSVQTSIASVFALDVQSITSSDSSADSSLHFNANDISTEDDAALAQSILPSSAIYISASLAALRESFSKLVANQSRDSRKSGDARSEVSCKINHVERVFLDSLTAQNEAFRDLFKSIRQEAQNDNNALTLALKAVRTQNAILSTDLAATQKKVKDLKTSCLFMEVRISNPTSPLLPNLEGINDKTLIIHQNVQPIQMGLILCPRLNS</sequence>
<keyword evidence="1" id="KW-0175">Coiled coil</keyword>
<dbReference type="EMBL" id="KV001280">
    <property type="protein sequence ID" value="KZV39305.1"/>
    <property type="molecule type" value="Genomic_DNA"/>
</dbReference>
<evidence type="ECO:0000256" key="1">
    <source>
        <dbReference type="SAM" id="Coils"/>
    </source>
</evidence>